<dbReference type="SMART" id="SM00382">
    <property type="entry name" value="AAA"/>
    <property type="match status" value="2"/>
</dbReference>
<dbReference type="InterPro" id="IPR003593">
    <property type="entry name" value="AAA+_ATPase"/>
</dbReference>
<reference evidence="12" key="1">
    <citation type="submission" date="2017-07" db="EMBL/GenBank/DDBJ databases">
        <authorList>
            <person name="Varghese N."/>
            <person name="Submissions S."/>
        </authorList>
    </citation>
    <scope>NUCLEOTIDE SEQUENCE [LARGE SCALE GENOMIC DNA]</scope>
    <source>
        <strain evidence="12">NLAE-zl-C134</strain>
    </source>
</reference>
<evidence type="ECO:0000256" key="6">
    <source>
        <dbReference type="ARBA" id="ARBA00022741"/>
    </source>
</evidence>
<dbReference type="Proteomes" id="UP000254051">
    <property type="component" value="Unassembled WGS sequence"/>
</dbReference>
<dbReference type="OrthoDB" id="9771863at2"/>
<evidence type="ECO:0000313" key="12">
    <source>
        <dbReference type="Proteomes" id="UP000254051"/>
    </source>
</evidence>
<keyword evidence="12" id="KW-1185">Reference proteome</keyword>
<dbReference type="InterPro" id="IPR027417">
    <property type="entry name" value="P-loop_NTPase"/>
</dbReference>
<evidence type="ECO:0000256" key="5">
    <source>
        <dbReference type="ARBA" id="ARBA00022737"/>
    </source>
</evidence>
<keyword evidence="2" id="KW-0813">Transport</keyword>
<dbReference type="FunFam" id="3.40.50.300:FF:000127">
    <property type="entry name" value="Ribose import ATP-binding protein RbsA"/>
    <property type="match status" value="1"/>
</dbReference>
<dbReference type="EMBL" id="UHJJ01000001">
    <property type="protein sequence ID" value="SUQ12128.1"/>
    <property type="molecule type" value="Genomic_DNA"/>
</dbReference>
<feature type="domain" description="ABC transporter" evidence="10">
    <location>
        <begin position="245"/>
        <end position="489"/>
    </location>
</feature>
<dbReference type="GO" id="GO:0005886">
    <property type="term" value="C:plasma membrane"/>
    <property type="evidence" value="ECO:0007669"/>
    <property type="project" value="UniProtKB-SubCell"/>
</dbReference>
<dbReference type="InterPro" id="IPR050107">
    <property type="entry name" value="ABC_carbohydrate_import_ATPase"/>
</dbReference>
<dbReference type="GO" id="GO:0016887">
    <property type="term" value="F:ATP hydrolysis activity"/>
    <property type="evidence" value="ECO:0007669"/>
    <property type="project" value="InterPro"/>
</dbReference>
<comment type="subcellular location">
    <subcellularLocation>
        <location evidence="1">Cell membrane</location>
        <topology evidence="1">Peripheral membrane protein</topology>
    </subcellularLocation>
</comment>
<dbReference type="PANTHER" id="PTHR43790:SF3">
    <property type="entry name" value="D-ALLOSE IMPORT ATP-BINDING PROTEIN ALSA-RELATED"/>
    <property type="match status" value="1"/>
</dbReference>
<dbReference type="InterPro" id="IPR017871">
    <property type="entry name" value="ABC_transporter-like_CS"/>
</dbReference>
<dbReference type="InterPro" id="IPR003439">
    <property type="entry name" value="ABC_transporter-like_ATP-bd"/>
</dbReference>
<dbReference type="SUPFAM" id="SSF52540">
    <property type="entry name" value="P-loop containing nucleoside triphosphate hydrolases"/>
    <property type="match status" value="2"/>
</dbReference>
<dbReference type="CDD" id="cd03216">
    <property type="entry name" value="ABC_Carb_Monos_I"/>
    <property type="match status" value="1"/>
</dbReference>
<evidence type="ECO:0000313" key="11">
    <source>
        <dbReference type="EMBL" id="SUQ12128.1"/>
    </source>
</evidence>
<dbReference type="Pfam" id="PF00005">
    <property type="entry name" value="ABC_tran"/>
    <property type="match status" value="2"/>
</dbReference>
<keyword evidence="3" id="KW-1003">Cell membrane</keyword>
<keyword evidence="6" id="KW-0547">Nucleotide-binding</keyword>
<evidence type="ECO:0000259" key="10">
    <source>
        <dbReference type="PROSITE" id="PS50893"/>
    </source>
</evidence>
<sequence>MLKMNHISKGFPGVKALDDISISVKKGEIHALVGENGAGKSTLMKILSGAYSLDSGEIILDGEKIENTTPAKMIEKGIAVIYQELMLLSHCTVAENIFLNRYPKTKMGKIDYKKMDRNARKVIQELKLDLDTKAIVKDLSVAKRQMVEIAKAMSRNAKVVVLDEPTAVLGDNELEGLFGIVRQLAAEGVTFIYISHRLKEIFEICTNLTIMKDGKFVESGAVEQYTTEMLVSKMVGRDVKDIYPKREKNIGDVILSVKGLTRRGIINNINFDLRRGEIIGIAGLAGAGRSEILRAIIGADPIDEGTIELEGKPVRFRNVKEGILAGLGIVPEERKEEGLMLQQNIIFNMTIPALKQYKNRFGTLKLGQEAKIAKKYIETFQVRPGSAHTITKFMSGGNQQKVVLAKWIAADCKILLVDEPTRGVDVGAKEEIYEILNQLIGEGLSIIMVSSELPELLGTCDRIMVMNEGKQTGLFNVEECSEETLMRFAAN</sequence>
<dbReference type="Gene3D" id="3.40.50.300">
    <property type="entry name" value="P-loop containing nucleotide triphosphate hydrolases"/>
    <property type="match status" value="2"/>
</dbReference>
<organism evidence="11 12">
    <name type="scientific">Faecalicatena contorta</name>
    <dbReference type="NCBI Taxonomy" id="39482"/>
    <lineage>
        <taxon>Bacteria</taxon>
        <taxon>Bacillati</taxon>
        <taxon>Bacillota</taxon>
        <taxon>Clostridia</taxon>
        <taxon>Lachnospirales</taxon>
        <taxon>Lachnospiraceae</taxon>
        <taxon>Faecalicatena</taxon>
    </lineage>
</organism>
<accession>A0A316A2I9</accession>
<keyword evidence="7 11" id="KW-0067">ATP-binding</keyword>
<keyword evidence="5" id="KW-0677">Repeat</keyword>
<gene>
    <name evidence="11" type="ORF">SAMN05216529_10130</name>
</gene>
<dbReference type="RefSeq" id="WP_109708211.1">
    <property type="nucleotide sequence ID" value="NZ_QGDS01000001.1"/>
</dbReference>
<evidence type="ECO:0000256" key="3">
    <source>
        <dbReference type="ARBA" id="ARBA00022475"/>
    </source>
</evidence>
<dbReference type="PROSITE" id="PS50893">
    <property type="entry name" value="ABC_TRANSPORTER_2"/>
    <property type="match status" value="2"/>
</dbReference>
<keyword evidence="8" id="KW-1278">Translocase</keyword>
<feature type="domain" description="ABC transporter" evidence="10">
    <location>
        <begin position="2"/>
        <end position="238"/>
    </location>
</feature>
<proteinExistence type="predicted"/>
<evidence type="ECO:0000256" key="8">
    <source>
        <dbReference type="ARBA" id="ARBA00022967"/>
    </source>
</evidence>
<evidence type="ECO:0000256" key="4">
    <source>
        <dbReference type="ARBA" id="ARBA00022597"/>
    </source>
</evidence>
<evidence type="ECO:0000256" key="9">
    <source>
        <dbReference type="ARBA" id="ARBA00023136"/>
    </source>
</evidence>
<name>A0A316A2I9_9FIRM</name>
<dbReference type="CDD" id="cd03215">
    <property type="entry name" value="ABC_Carb_Monos_II"/>
    <property type="match status" value="1"/>
</dbReference>
<keyword evidence="4" id="KW-0762">Sugar transport</keyword>
<keyword evidence="9" id="KW-0472">Membrane</keyword>
<dbReference type="AlphaFoldDB" id="A0A316A2I9"/>
<dbReference type="PROSITE" id="PS00211">
    <property type="entry name" value="ABC_TRANSPORTER_1"/>
    <property type="match status" value="1"/>
</dbReference>
<protein>
    <submittedName>
        <fullName evidence="11">Monosaccharide ABC transporter ATP-binding protein, CUT2 family</fullName>
    </submittedName>
</protein>
<evidence type="ECO:0000256" key="2">
    <source>
        <dbReference type="ARBA" id="ARBA00022448"/>
    </source>
</evidence>
<dbReference type="PANTHER" id="PTHR43790">
    <property type="entry name" value="CARBOHYDRATE TRANSPORT ATP-BINDING PROTEIN MG119-RELATED"/>
    <property type="match status" value="1"/>
</dbReference>
<dbReference type="GO" id="GO:0005524">
    <property type="term" value="F:ATP binding"/>
    <property type="evidence" value="ECO:0007669"/>
    <property type="project" value="UniProtKB-KW"/>
</dbReference>
<evidence type="ECO:0000256" key="7">
    <source>
        <dbReference type="ARBA" id="ARBA00022840"/>
    </source>
</evidence>
<evidence type="ECO:0000256" key="1">
    <source>
        <dbReference type="ARBA" id="ARBA00004202"/>
    </source>
</evidence>